<comment type="caution">
    <text evidence="3">The sequence shown here is derived from an EMBL/GenBank/DDBJ whole genome shotgun (WGS) entry which is preliminary data.</text>
</comment>
<sequence length="229" mass="24405">MSAFVEIESMKNHIFRGLPVKSLLALSFWGLFATSSQATVIDFEDPNIAANNYFTSSSYNGFDFTSAHAHTIADPTEGTCNNCAANGTQYILSEIATVVTMTQTGGGAFSLQQFDVSEPRTYATILNTSVIQVIATFVGGGTSTESFMLDGILPDGPSGDLADFETFFLSSAFTNLASVTFRGLDIYGDIGGWALDNIVVNTSAVPEPGMLGLFGLSLVLLGFRKRRIA</sequence>
<name>A0A2A5AK48_9GAMM</name>
<dbReference type="Pfam" id="PF07589">
    <property type="entry name" value="PEP-CTERM"/>
    <property type="match status" value="1"/>
</dbReference>
<protein>
    <recommendedName>
        <fullName evidence="2">Ice-binding protein C-terminal domain-containing protein</fullName>
    </recommendedName>
</protein>
<reference evidence="4" key="1">
    <citation type="submission" date="2017-08" db="EMBL/GenBank/DDBJ databases">
        <title>A dynamic microbial community with high functional redundancy inhabits the cold, oxic subseafloor aquifer.</title>
        <authorList>
            <person name="Tully B.J."/>
            <person name="Wheat C.G."/>
            <person name="Glazer B.T."/>
            <person name="Huber J.A."/>
        </authorList>
    </citation>
    <scope>NUCLEOTIDE SEQUENCE [LARGE SCALE GENOMIC DNA]</scope>
</reference>
<evidence type="ECO:0000313" key="4">
    <source>
        <dbReference type="Proteomes" id="UP000218327"/>
    </source>
</evidence>
<dbReference type="NCBIfam" id="TIGR02595">
    <property type="entry name" value="PEP_CTERM"/>
    <property type="match status" value="1"/>
</dbReference>
<gene>
    <name evidence="3" type="ORF">COA96_16195</name>
</gene>
<evidence type="ECO:0000313" key="3">
    <source>
        <dbReference type="EMBL" id="PCJ19687.1"/>
    </source>
</evidence>
<organism evidence="3 4">
    <name type="scientific">SAR86 cluster bacterium</name>
    <dbReference type="NCBI Taxonomy" id="2030880"/>
    <lineage>
        <taxon>Bacteria</taxon>
        <taxon>Pseudomonadati</taxon>
        <taxon>Pseudomonadota</taxon>
        <taxon>Gammaproteobacteria</taxon>
        <taxon>SAR86 cluster</taxon>
    </lineage>
</organism>
<dbReference type="EMBL" id="NVVJ01000087">
    <property type="protein sequence ID" value="PCJ19687.1"/>
    <property type="molecule type" value="Genomic_DNA"/>
</dbReference>
<feature type="chain" id="PRO_5012743285" description="Ice-binding protein C-terminal domain-containing protein" evidence="1">
    <location>
        <begin position="39"/>
        <end position="229"/>
    </location>
</feature>
<proteinExistence type="predicted"/>
<evidence type="ECO:0000256" key="1">
    <source>
        <dbReference type="SAM" id="SignalP"/>
    </source>
</evidence>
<accession>A0A2A5AK48</accession>
<feature type="signal peptide" evidence="1">
    <location>
        <begin position="1"/>
        <end position="38"/>
    </location>
</feature>
<dbReference type="Proteomes" id="UP000218327">
    <property type="component" value="Unassembled WGS sequence"/>
</dbReference>
<dbReference type="AlphaFoldDB" id="A0A2A5AK48"/>
<dbReference type="InterPro" id="IPR013424">
    <property type="entry name" value="Ice-binding_C"/>
</dbReference>
<evidence type="ECO:0000259" key="2">
    <source>
        <dbReference type="Pfam" id="PF07589"/>
    </source>
</evidence>
<keyword evidence="1" id="KW-0732">Signal</keyword>
<feature type="domain" description="Ice-binding protein C-terminal" evidence="2">
    <location>
        <begin position="204"/>
        <end position="227"/>
    </location>
</feature>